<dbReference type="PANTHER" id="PTHR40051:SF1">
    <property type="entry name" value="YOLD-LIKE FAMILY PROTEIN"/>
    <property type="match status" value="1"/>
</dbReference>
<keyword evidence="2" id="KW-1185">Reference proteome</keyword>
<name>A0A419SDD8_9BACL</name>
<evidence type="ECO:0000313" key="1">
    <source>
        <dbReference type="EMBL" id="RKD21129.1"/>
    </source>
</evidence>
<dbReference type="OrthoDB" id="1644322at2"/>
<gene>
    <name evidence="1" type="ORF">BEP19_15770</name>
</gene>
<dbReference type="RefSeq" id="WP_120191199.1">
    <property type="nucleotide sequence ID" value="NZ_MCHY01000013.1"/>
</dbReference>
<comment type="caution">
    <text evidence="1">The sequence shown here is derived from an EMBL/GenBank/DDBJ whole genome shotgun (WGS) entry which is preliminary data.</text>
</comment>
<dbReference type="PANTHER" id="PTHR40051">
    <property type="entry name" value="IG HYPOTHETICAL 15966"/>
    <property type="match status" value="1"/>
</dbReference>
<proteinExistence type="predicted"/>
<evidence type="ECO:0000313" key="2">
    <source>
        <dbReference type="Proteomes" id="UP000284219"/>
    </source>
</evidence>
<evidence type="ECO:0008006" key="3">
    <source>
        <dbReference type="Google" id="ProtNLM"/>
    </source>
</evidence>
<protein>
    <recommendedName>
        <fullName evidence="3">YolD-like family protein</fullName>
    </recommendedName>
</protein>
<reference evidence="1 2" key="1">
    <citation type="submission" date="2016-08" db="EMBL/GenBank/DDBJ databases">
        <title>Novel Firmicute Genomes.</title>
        <authorList>
            <person name="Poppleton D.I."/>
            <person name="Gribaldo S."/>
        </authorList>
    </citation>
    <scope>NUCLEOTIDE SEQUENCE [LARGE SCALE GENOMIC DNA]</scope>
    <source>
        <strain evidence="1 2">RAOx-1</strain>
    </source>
</reference>
<sequence>MIKDRGNIKWTAMMLPEHRAALHELEVSQDDVDPPSKSEDELGALAEKLAQSMQDEVVVSIKYWQNKRNHQVVGIVKRIDSINKAILVDASIGDAWDRKWIPATHLVDIELN</sequence>
<accession>A0A419SDD8</accession>
<dbReference type="Proteomes" id="UP000284219">
    <property type="component" value="Unassembled WGS sequence"/>
</dbReference>
<dbReference type="AlphaFoldDB" id="A0A419SDD8"/>
<dbReference type="Pfam" id="PF08863">
    <property type="entry name" value="YolD"/>
    <property type="match status" value="1"/>
</dbReference>
<organism evidence="1 2">
    <name type="scientific">Ammoniphilus oxalaticus</name>
    <dbReference type="NCBI Taxonomy" id="66863"/>
    <lineage>
        <taxon>Bacteria</taxon>
        <taxon>Bacillati</taxon>
        <taxon>Bacillota</taxon>
        <taxon>Bacilli</taxon>
        <taxon>Bacillales</taxon>
        <taxon>Paenibacillaceae</taxon>
        <taxon>Aneurinibacillus group</taxon>
        <taxon>Ammoniphilus</taxon>
    </lineage>
</organism>
<dbReference type="InterPro" id="IPR014962">
    <property type="entry name" value="YolD"/>
</dbReference>
<dbReference type="EMBL" id="MCHY01000013">
    <property type="protein sequence ID" value="RKD21129.1"/>
    <property type="molecule type" value="Genomic_DNA"/>
</dbReference>